<evidence type="ECO:0000313" key="4">
    <source>
        <dbReference type="Proteomes" id="UP000270261"/>
    </source>
</evidence>
<evidence type="ECO:0000256" key="1">
    <source>
        <dbReference type="SAM" id="MobiDB-lite"/>
    </source>
</evidence>
<keyword evidence="2" id="KW-0472">Membrane</keyword>
<evidence type="ECO:0000256" key="2">
    <source>
        <dbReference type="SAM" id="Phobius"/>
    </source>
</evidence>
<feature type="transmembrane region" description="Helical" evidence="2">
    <location>
        <begin position="112"/>
        <end position="132"/>
    </location>
</feature>
<dbReference type="RefSeq" id="WP_125094286.1">
    <property type="nucleotide sequence ID" value="NZ_RRUE01000001.1"/>
</dbReference>
<keyword evidence="2" id="KW-1133">Transmembrane helix</keyword>
<proteinExistence type="predicted"/>
<accession>A0A426FQD6</accession>
<feature type="compositionally biased region" description="Basic residues" evidence="1">
    <location>
        <begin position="150"/>
        <end position="168"/>
    </location>
</feature>
<dbReference type="AlphaFoldDB" id="A0A426FQD6"/>
<evidence type="ECO:0000313" key="3">
    <source>
        <dbReference type="EMBL" id="RRN44854.1"/>
    </source>
</evidence>
<dbReference type="EMBL" id="RRUE01000001">
    <property type="protein sequence ID" value="RRN44854.1"/>
    <property type="molecule type" value="Genomic_DNA"/>
</dbReference>
<organism evidence="3 4">
    <name type="scientific">Lautropia dentalis</name>
    <dbReference type="NCBI Taxonomy" id="2490857"/>
    <lineage>
        <taxon>Bacteria</taxon>
        <taxon>Pseudomonadati</taxon>
        <taxon>Pseudomonadota</taxon>
        <taxon>Betaproteobacteria</taxon>
        <taxon>Burkholderiales</taxon>
        <taxon>Burkholderiaceae</taxon>
        <taxon>Lautropia</taxon>
    </lineage>
</organism>
<reference evidence="3 4" key="1">
    <citation type="submission" date="2018-11" db="EMBL/GenBank/DDBJ databases">
        <title>Genome sequencing of Lautropia sp. KCOM 2505 (= ChDC F240).</title>
        <authorList>
            <person name="Kook J.-K."/>
            <person name="Park S.-N."/>
            <person name="Lim Y.K."/>
        </authorList>
    </citation>
    <scope>NUCLEOTIDE SEQUENCE [LARGE SCALE GENOMIC DNA]</scope>
    <source>
        <strain evidence="3 4">KCOM 2505</strain>
    </source>
</reference>
<gene>
    <name evidence="3" type="ORF">EHV23_00765</name>
</gene>
<name>A0A426FQD6_9BURK</name>
<protein>
    <submittedName>
        <fullName evidence="3">Uncharacterized protein</fullName>
    </submittedName>
</protein>
<sequence>MPVIFLCFWHFGGPDVEGADARPAVIVNDPATDLQDGGFHRVSLAVEGNPEGQLSLAFVPEGASNRDVLHPGDRLMVLCEGTPCEVAEIQRGNRALIGNGPLSEFYRYQNRLTVLGLLVWGLLALAFLSVAWRDHHELLQQESESGGSRSSRRRRSSRTSRGRGATRG</sequence>
<feature type="region of interest" description="Disordered" evidence="1">
    <location>
        <begin position="140"/>
        <end position="168"/>
    </location>
</feature>
<keyword evidence="4" id="KW-1185">Reference proteome</keyword>
<keyword evidence="2" id="KW-0812">Transmembrane</keyword>
<dbReference type="Proteomes" id="UP000270261">
    <property type="component" value="Unassembled WGS sequence"/>
</dbReference>
<comment type="caution">
    <text evidence="3">The sequence shown here is derived from an EMBL/GenBank/DDBJ whole genome shotgun (WGS) entry which is preliminary data.</text>
</comment>